<keyword evidence="3" id="KW-0964">Secreted</keyword>
<evidence type="ECO:0000256" key="4">
    <source>
        <dbReference type="ARBA" id="ARBA00022729"/>
    </source>
</evidence>
<comment type="similarity">
    <text evidence="2">Belongs to the glycosyl hydrolase 5 (cellulase A) family.</text>
</comment>
<dbReference type="GO" id="GO:0016787">
    <property type="term" value="F:hydrolase activity"/>
    <property type="evidence" value="ECO:0007669"/>
    <property type="project" value="UniProtKB-KW"/>
</dbReference>
<keyword evidence="4" id="KW-0732">Signal</keyword>
<protein>
    <recommendedName>
        <fullName evidence="9">glucan 1,3-beta-glucosidase</fullName>
        <ecNumber evidence="9">3.2.1.58</ecNumber>
    </recommendedName>
</protein>
<comment type="caution">
    <text evidence="11">The sequence shown here is derived from an EMBL/GenBank/DDBJ whole genome shotgun (WGS) entry which is preliminary data.</text>
</comment>
<proteinExistence type="inferred from homology"/>
<comment type="catalytic activity">
    <reaction evidence="8">
        <text>Successive hydrolysis of beta-D-glucose units from the non-reducing ends of (1-&gt;3)-beta-D-glucans, releasing alpha-glucose.</text>
        <dbReference type="EC" id="3.2.1.58"/>
    </reaction>
</comment>
<dbReference type="InterPro" id="IPR050386">
    <property type="entry name" value="Glycosyl_hydrolase_5"/>
</dbReference>
<feature type="region of interest" description="Disordered" evidence="10">
    <location>
        <begin position="206"/>
        <end position="273"/>
    </location>
</feature>
<evidence type="ECO:0000256" key="7">
    <source>
        <dbReference type="ARBA" id="ARBA00023316"/>
    </source>
</evidence>
<evidence type="ECO:0000256" key="3">
    <source>
        <dbReference type="ARBA" id="ARBA00022525"/>
    </source>
</evidence>
<evidence type="ECO:0000313" key="11">
    <source>
        <dbReference type="EMBL" id="KAK8064874.1"/>
    </source>
</evidence>
<keyword evidence="5 11" id="KW-0378">Hydrolase</keyword>
<dbReference type="RefSeq" id="XP_066715863.1">
    <property type="nucleotide sequence ID" value="XM_066858921.1"/>
</dbReference>
<keyword evidence="7" id="KW-0961">Cell wall biogenesis/degradation</keyword>
<dbReference type="GeneID" id="92091984"/>
<dbReference type="SUPFAM" id="SSF51445">
    <property type="entry name" value="(Trans)glycosidases"/>
    <property type="match status" value="1"/>
</dbReference>
<gene>
    <name evidence="11" type="ORF">PG994_007512</name>
</gene>
<dbReference type="Proteomes" id="UP001480595">
    <property type="component" value="Unassembled WGS sequence"/>
</dbReference>
<dbReference type="EC" id="3.2.1.58" evidence="9"/>
<name>A0ABR1V103_9PEZI</name>
<sequence length="348" mass="38534">MKISLIRRRRHQLGGPPRPLLRVLRRTVRRRLQARYASFLNTSAIDALASVGVNVLRVPTTYAAWTDVPGSQYHRGNQTRFLRTVANYAIEKYGMHVVSDLHSLPGGVNGLDIGETFGHMAWFNNQTNLDYSYAAVDAVLAFIKDSGHLNAFTIAPINEAADNLDKFALPAGLSQSSADWIVKYMKGVLAKVEAVDRRIPVMLRTASRARPSGRPSLSRRPTWSWTCTSTTSPCPTPSPTTWCPRSAASRASWRRTRSSRPSSASGPLQAANNNSLAVAERKTNFDTQRFAWQRDASGGSFWNAASYSVDKVDGDGIQRDYWSYVDLINAGVITKPSPFAFLLEERGL</sequence>
<evidence type="ECO:0000256" key="2">
    <source>
        <dbReference type="ARBA" id="ARBA00005641"/>
    </source>
</evidence>
<evidence type="ECO:0000256" key="10">
    <source>
        <dbReference type="SAM" id="MobiDB-lite"/>
    </source>
</evidence>
<evidence type="ECO:0000256" key="6">
    <source>
        <dbReference type="ARBA" id="ARBA00023295"/>
    </source>
</evidence>
<organism evidence="11 12">
    <name type="scientific">Apiospora phragmitis</name>
    <dbReference type="NCBI Taxonomy" id="2905665"/>
    <lineage>
        <taxon>Eukaryota</taxon>
        <taxon>Fungi</taxon>
        <taxon>Dikarya</taxon>
        <taxon>Ascomycota</taxon>
        <taxon>Pezizomycotina</taxon>
        <taxon>Sordariomycetes</taxon>
        <taxon>Xylariomycetidae</taxon>
        <taxon>Amphisphaeriales</taxon>
        <taxon>Apiosporaceae</taxon>
        <taxon>Apiospora</taxon>
    </lineage>
</organism>
<evidence type="ECO:0000256" key="5">
    <source>
        <dbReference type="ARBA" id="ARBA00022801"/>
    </source>
</evidence>
<evidence type="ECO:0000256" key="9">
    <source>
        <dbReference type="ARBA" id="ARBA00038929"/>
    </source>
</evidence>
<dbReference type="PANTHER" id="PTHR31297:SF1">
    <property type="entry name" value="GLUCAN 1,3-BETA-GLUCOSIDASE I_II-RELATED"/>
    <property type="match status" value="1"/>
</dbReference>
<keyword evidence="6" id="KW-0326">Glycosidase</keyword>
<evidence type="ECO:0000313" key="12">
    <source>
        <dbReference type="Proteomes" id="UP001480595"/>
    </source>
</evidence>
<dbReference type="InterPro" id="IPR017853">
    <property type="entry name" value="GH"/>
</dbReference>
<keyword evidence="12" id="KW-1185">Reference proteome</keyword>
<feature type="compositionally biased region" description="Low complexity" evidence="10">
    <location>
        <begin position="206"/>
        <end position="251"/>
    </location>
</feature>
<reference evidence="11 12" key="1">
    <citation type="submission" date="2023-01" db="EMBL/GenBank/DDBJ databases">
        <title>Analysis of 21 Apiospora genomes using comparative genomics revels a genus with tremendous synthesis potential of carbohydrate active enzymes and secondary metabolites.</title>
        <authorList>
            <person name="Sorensen T."/>
        </authorList>
    </citation>
    <scope>NUCLEOTIDE SEQUENCE [LARGE SCALE GENOMIC DNA]</scope>
    <source>
        <strain evidence="11 12">CBS 135458</strain>
    </source>
</reference>
<dbReference type="EMBL" id="JAQQWL010000007">
    <property type="protein sequence ID" value="KAK8064874.1"/>
    <property type="molecule type" value="Genomic_DNA"/>
</dbReference>
<comment type="subcellular location">
    <subcellularLocation>
        <location evidence="1">Secreted</location>
    </subcellularLocation>
</comment>
<evidence type="ECO:0000256" key="1">
    <source>
        <dbReference type="ARBA" id="ARBA00004613"/>
    </source>
</evidence>
<dbReference type="PANTHER" id="PTHR31297">
    <property type="entry name" value="GLUCAN ENDO-1,6-BETA-GLUCOSIDASE B"/>
    <property type="match status" value="1"/>
</dbReference>
<evidence type="ECO:0000256" key="8">
    <source>
        <dbReference type="ARBA" id="ARBA00036824"/>
    </source>
</evidence>
<accession>A0ABR1V103</accession>
<dbReference type="Gene3D" id="3.20.20.80">
    <property type="entry name" value="Glycosidases"/>
    <property type="match status" value="1"/>
</dbReference>